<dbReference type="GO" id="GO:0006508">
    <property type="term" value="P:proteolysis"/>
    <property type="evidence" value="ECO:0007669"/>
    <property type="project" value="InterPro"/>
</dbReference>
<comment type="similarity">
    <text evidence="1">Belongs to the peptidase C1 family.</text>
</comment>
<dbReference type="InterPro" id="IPR000668">
    <property type="entry name" value="Peptidase_C1A_C"/>
</dbReference>
<protein>
    <recommendedName>
        <fullName evidence="4">Peptidase C1A papain C-terminal domain-containing protein</fullName>
    </recommendedName>
</protein>
<dbReference type="SUPFAM" id="SSF54001">
    <property type="entry name" value="Cysteine proteinases"/>
    <property type="match status" value="1"/>
</dbReference>
<dbReference type="InterPro" id="IPR039417">
    <property type="entry name" value="Peptidase_C1A_papain-like"/>
</dbReference>
<evidence type="ECO:0000256" key="3">
    <source>
        <dbReference type="SAM" id="SignalP"/>
    </source>
</evidence>
<dbReference type="SMART" id="SM00645">
    <property type="entry name" value="Pept_C1"/>
    <property type="match status" value="1"/>
</dbReference>
<dbReference type="OrthoDB" id="190265at2759"/>
<keyword evidence="3" id="KW-0732">Signal</keyword>
<accession>A0A7J6LN74</accession>
<evidence type="ECO:0000313" key="5">
    <source>
        <dbReference type="EMBL" id="KAF4660566.1"/>
    </source>
</evidence>
<feature type="domain" description="Peptidase C1A papain C-terminal" evidence="4">
    <location>
        <begin position="74"/>
        <end position="237"/>
    </location>
</feature>
<sequence length="237" mass="25966">MRIAPGLCLVRLASAVITIEELLDSKSFSARYDKAYSSPVESMVALNESAEGLQEVEHLEANVRQTADKVRAPPPPAVDWAAAGAVGPVRNQDTLFRKCDSCYAIAAIIVLESRFQIQTKIPNVIPFSVQQIVDCSQQWGNEGCNRGTDYYSYLYVKAKGMVNESSYPYKAKVSECRTSITDNPALQCLKEGDIRDIRALEKGNDYSLMSAVAEGPVAVPINGESRAFNKYKSGIIT</sequence>
<keyword evidence="2" id="KW-0865">Zymogen</keyword>
<dbReference type="AlphaFoldDB" id="A0A7J6LN74"/>
<dbReference type="Pfam" id="PF00112">
    <property type="entry name" value="Peptidase_C1"/>
    <property type="match status" value="1"/>
</dbReference>
<evidence type="ECO:0000256" key="1">
    <source>
        <dbReference type="ARBA" id="ARBA00008455"/>
    </source>
</evidence>
<dbReference type="GO" id="GO:0008234">
    <property type="term" value="F:cysteine-type peptidase activity"/>
    <property type="evidence" value="ECO:0007669"/>
    <property type="project" value="InterPro"/>
</dbReference>
<comment type="caution">
    <text evidence="5">The sequence shown here is derived from an EMBL/GenBank/DDBJ whole genome shotgun (WGS) entry which is preliminary data.</text>
</comment>
<evidence type="ECO:0000256" key="2">
    <source>
        <dbReference type="ARBA" id="ARBA00023145"/>
    </source>
</evidence>
<evidence type="ECO:0000313" key="6">
    <source>
        <dbReference type="Proteomes" id="UP000591131"/>
    </source>
</evidence>
<reference evidence="5 6" key="1">
    <citation type="submission" date="2020-04" db="EMBL/GenBank/DDBJ databases">
        <title>Perkinsus chesapeaki whole genome sequence.</title>
        <authorList>
            <person name="Bogema D.R."/>
        </authorList>
    </citation>
    <scope>NUCLEOTIDE SEQUENCE [LARGE SCALE GENOMIC DNA]</scope>
    <source>
        <strain evidence="5">ATCC PRA-425</strain>
    </source>
</reference>
<dbReference type="InterPro" id="IPR013128">
    <property type="entry name" value="Peptidase_C1A"/>
</dbReference>
<keyword evidence="6" id="KW-1185">Reference proteome</keyword>
<dbReference type="Proteomes" id="UP000591131">
    <property type="component" value="Unassembled WGS sequence"/>
</dbReference>
<dbReference type="PANTHER" id="PTHR12411">
    <property type="entry name" value="CYSTEINE PROTEASE FAMILY C1-RELATED"/>
    <property type="match status" value="1"/>
</dbReference>
<feature type="non-terminal residue" evidence="5">
    <location>
        <position position="237"/>
    </location>
</feature>
<dbReference type="CDD" id="cd02248">
    <property type="entry name" value="Peptidase_C1A"/>
    <property type="match status" value="1"/>
</dbReference>
<dbReference type="InterPro" id="IPR038765">
    <property type="entry name" value="Papain-like_cys_pep_sf"/>
</dbReference>
<proteinExistence type="inferred from homology"/>
<feature type="chain" id="PRO_5029721477" description="Peptidase C1A papain C-terminal domain-containing protein" evidence="3">
    <location>
        <begin position="16"/>
        <end position="237"/>
    </location>
</feature>
<feature type="signal peptide" evidence="3">
    <location>
        <begin position="1"/>
        <end position="15"/>
    </location>
</feature>
<evidence type="ECO:0000259" key="4">
    <source>
        <dbReference type="SMART" id="SM00645"/>
    </source>
</evidence>
<dbReference type="EMBL" id="JAAPAO010000408">
    <property type="protein sequence ID" value="KAF4660566.1"/>
    <property type="molecule type" value="Genomic_DNA"/>
</dbReference>
<gene>
    <name evidence="5" type="ORF">FOL47_007094</name>
</gene>
<name>A0A7J6LN74_PERCH</name>
<dbReference type="Gene3D" id="3.90.70.10">
    <property type="entry name" value="Cysteine proteinases"/>
    <property type="match status" value="1"/>
</dbReference>
<organism evidence="5 6">
    <name type="scientific">Perkinsus chesapeaki</name>
    <name type="common">Clam parasite</name>
    <name type="synonym">Perkinsus andrewsi</name>
    <dbReference type="NCBI Taxonomy" id="330153"/>
    <lineage>
        <taxon>Eukaryota</taxon>
        <taxon>Sar</taxon>
        <taxon>Alveolata</taxon>
        <taxon>Perkinsozoa</taxon>
        <taxon>Perkinsea</taxon>
        <taxon>Perkinsida</taxon>
        <taxon>Perkinsidae</taxon>
        <taxon>Perkinsus</taxon>
    </lineage>
</organism>